<dbReference type="PROSITE" id="PS00893">
    <property type="entry name" value="NUDIX_BOX"/>
    <property type="match status" value="1"/>
</dbReference>
<dbReference type="AlphaFoldDB" id="A0A4V1G415"/>
<dbReference type="PRINTS" id="PR00502">
    <property type="entry name" value="NUDIXFAMILY"/>
</dbReference>
<evidence type="ECO:0000256" key="2">
    <source>
        <dbReference type="ARBA" id="ARBA00022801"/>
    </source>
</evidence>
<gene>
    <name evidence="5" type="ORF">E6C60_2402</name>
</gene>
<dbReference type="EMBL" id="CP040396">
    <property type="protein sequence ID" value="QCT03114.1"/>
    <property type="molecule type" value="Genomic_DNA"/>
</dbReference>
<name>A0A4V1G415_9BACL</name>
<comment type="cofactor">
    <cofactor evidence="1">
        <name>Mg(2+)</name>
        <dbReference type="ChEBI" id="CHEBI:18420"/>
    </cofactor>
</comment>
<organism evidence="5 6">
    <name type="scientific">Paenibacillus algicola</name>
    <dbReference type="NCBI Taxonomy" id="2565926"/>
    <lineage>
        <taxon>Bacteria</taxon>
        <taxon>Bacillati</taxon>
        <taxon>Bacillota</taxon>
        <taxon>Bacilli</taxon>
        <taxon>Bacillales</taxon>
        <taxon>Paenibacillaceae</taxon>
        <taxon>Paenibacillus</taxon>
    </lineage>
</organism>
<evidence type="ECO:0000313" key="5">
    <source>
        <dbReference type="EMBL" id="QCT03114.1"/>
    </source>
</evidence>
<dbReference type="GO" id="GO:0016787">
    <property type="term" value="F:hydrolase activity"/>
    <property type="evidence" value="ECO:0007669"/>
    <property type="project" value="UniProtKB-KW"/>
</dbReference>
<dbReference type="Pfam" id="PF00293">
    <property type="entry name" value="NUDIX"/>
    <property type="match status" value="1"/>
</dbReference>
<dbReference type="RefSeq" id="WP_138226033.1">
    <property type="nucleotide sequence ID" value="NZ_CP040396.1"/>
</dbReference>
<dbReference type="PANTHER" id="PTHR43046:SF14">
    <property type="entry name" value="MUTT_NUDIX FAMILY PROTEIN"/>
    <property type="match status" value="1"/>
</dbReference>
<keyword evidence="6" id="KW-1185">Reference proteome</keyword>
<evidence type="ECO:0000313" key="6">
    <source>
        <dbReference type="Proteomes" id="UP000300879"/>
    </source>
</evidence>
<proteinExistence type="inferred from homology"/>
<reference evidence="5 6" key="1">
    <citation type="submission" date="2019-05" db="EMBL/GenBank/DDBJ databases">
        <authorList>
            <person name="Chen C."/>
        </authorList>
    </citation>
    <scope>NUCLEOTIDE SEQUENCE [LARGE SCALE GENOMIC DNA]</scope>
    <source>
        <strain evidence="5 6">HB172198</strain>
    </source>
</reference>
<dbReference type="InterPro" id="IPR020084">
    <property type="entry name" value="NUDIX_hydrolase_CS"/>
</dbReference>
<dbReference type="KEGG" id="palo:E6C60_2402"/>
<dbReference type="PANTHER" id="PTHR43046">
    <property type="entry name" value="GDP-MANNOSE MANNOSYL HYDROLASE"/>
    <property type="match status" value="1"/>
</dbReference>
<dbReference type="Proteomes" id="UP000300879">
    <property type="component" value="Chromosome"/>
</dbReference>
<comment type="similarity">
    <text evidence="3">Belongs to the Nudix hydrolase family.</text>
</comment>
<evidence type="ECO:0000256" key="1">
    <source>
        <dbReference type="ARBA" id="ARBA00001946"/>
    </source>
</evidence>
<accession>A0A4V1G415</accession>
<sequence>MSVYNRDIRQYIGRSVVFKIKAAVMARNEAGEVLLLKRPGRDVWGLPIGGIKPGESMEEAAARELWEESGHHAGELELLDLLSGRDYVKKHVNGDEEYYVIGVYAAHGLKSVIDLPEESDTSMKYFAGDALPVTDGLTTRILHKLLGQPDES</sequence>
<evidence type="ECO:0000256" key="3">
    <source>
        <dbReference type="RuleBase" id="RU003476"/>
    </source>
</evidence>
<dbReference type="Gene3D" id="3.90.79.10">
    <property type="entry name" value="Nucleoside Triphosphate Pyrophosphohydrolase"/>
    <property type="match status" value="1"/>
</dbReference>
<dbReference type="InterPro" id="IPR015797">
    <property type="entry name" value="NUDIX_hydrolase-like_dom_sf"/>
</dbReference>
<feature type="domain" description="Nudix hydrolase" evidence="4">
    <location>
        <begin position="17"/>
        <end position="150"/>
    </location>
</feature>
<keyword evidence="2 3" id="KW-0378">Hydrolase</keyword>
<dbReference type="InterPro" id="IPR020476">
    <property type="entry name" value="Nudix_hydrolase"/>
</dbReference>
<protein>
    <submittedName>
        <fullName evidence="5">NUDIX hydrolase</fullName>
    </submittedName>
</protein>
<dbReference type="OrthoDB" id="9787476at2"/>
<evidence type="ECO:0000259" key="4">
    <source>
        <dbReference type="PROSITE" id="PS51462"/>
    </source>
</evidence>
<dbReference type="InterPro" id="IPR000086">
    <property type="entry name" value="NUDIX_hydrolase_dom"/>
</dbReference>
<dbReference type="SUPFAM" id="SSF55811">
    <property type="entry name" value="Nudix"/>
    <property type="match status" value="1"/>
</dbReference>
<dbReference type="PROSITE" id="PS51462">
    <property type="entry name" value="NUDIX"/>
    <property type="match status" value="1"/>
</dbReference>